<protein>
    <recommendedName>
        <fullName evidence="4">Reverse transcriptase domain-containing protein</fullName>
    </recommendedName>
</protein>
<reference evidence="2 3" key="1">
    <citation type="submission" date="2019-07" db="EMBL/GenBank/DDBJ databases">
        <authorList>
            <person name="Jastrzebski P J."/>
            <person name="Paukszto L."/>
            <person name="Jastrzebski P J."/>
        </authorList>
    </citation>
    <scope>NUCLEOTIDE SEQUENCE [LARGE SCALE GENOMIC DNA]</scope>
    <source>
        <strain evidence="2 3">WMS-il1</strain>
    </source>
</reference>
<name>A0A564YK34_HYMDI</name>
<dbReference type="Proteomes" id="UP000321570">
    <property type="component" value="Unassembled WGS sequence"/>
</dbReference>
<dbReference type="AlphaFoldDB" id="A0A564YK34"/>
<dbReference type="SUPFAM" id="SSF56672">
    <property type="entry name" value="DNA/RNA polymerases"/>
    <property type="match status" value="1"/>
</dbReference>
<evidence type="ECO:0008006" key="4">
    <source>
        <dbReference type="Google" id="ProtNLM"/>
    </source>
</evidence>
<keyword evidence="3" id="KW-1185">Reference proteome</keyword>
<gene>
    <name evidence="2" type="ORF">WMSIL1_LOCUS7091</name>
</gene>
<evidence type="ECO:0000256" key="1">
    <source>
        <dbReference type="SAM" id="MobiDB-lite"/>
    </source>
</evidence>
<feature type="compositionally biased region" description="Polar residues" evidence="1">
    <location>
        <begin position="111"/>
        <end position="122"/>
    </location>
</feature>
<evidence type="ECO:0000313" key="2">
    <source>
        <dbReference type="EMBL" id="VUZ47540.1"/>
    </source>
</evidence>
<accession>A0A564YK34</accession>
<dbReference type="InterPro" id="IPR053134">
    <property type="entry name" value="RNA-dir_DNA_polymerase"/>
</dbReference>
<sequence length="179" mass="20394">MTLSKPFHHLSLFNSQISSKSFPQTAMMTLKPLSYNIPKHLQSSEMKPLTPGESFDLDFWKILYFKKLPSYIQPVLANALKTESIESLAEMTDNIIQNARPPRIEDIPHTSHLTSTRSNPSPKKSGDWRPCGDYRALDSITVPGNYPISNIQDFSFNLRNKKIFSKIDLVHAYNQIPMA</sequence>
<dbReference type="InterPro" id="IPR043128">
    <property type="entry name" value="Rev_trsase/Diguanyl_cyclase"/>
</dbReference>
<evidence type="ECO:0000313" key="3">
    <source>
        <dbReference type="Proteomes" id="UP000321570"/>
    </source>
</evidence>
<dbReference type="PANTHER" id="PTHR24559:SF450">
    <property type="entry name" value="RNA-DIRECTED DNA POLYMERASE HOMOLOG"/>
    <property type="match status" value="1"/>
</dbReference>
<dbReference type="PANTHER" id="PTHR24559">
    <property type="entry name" value="TRANSPOSON TY3-I GAG-POL POLYPROTEIN"/>
    <property type="match status" value="1"/>
</dbReference>
<proteinExistence type="predicted"/>
<feature type="region of interest" description="Disordered" evidence="1">
    <location>
        <begin position="103"/>
        <end position="128"/>
    </location>
</feature>
<dbReference type="Gene3D" id="3.30.70.270">
    <property type="match status" value="1"/>
</dbReference>
<dbReference type="Gene3D" id="3.10.10.10">
    <property type="entry name" value="HIV Type 1 Reverse Transcriptase, subunit A, domain 1"/>
    <property type="match status" value="1"/>
</dbReference>
<dbReference type="InterPro" id="IPR043502">
    <property type="entry name" value="DNA/RNA_pol_sf"/>
</dbReference>
<organism evidence="2 3">
    <name type="scientific">Hymenolepis diminuta</name>
    <name type="common">Rat tapeworm</name>
    <dbReference type="NCBI Taxonomy" id="6216"/>
    <lineage>
        <taxon>Eukaryota</taxon>
        <taxon>Metazoa</taxon>
        <taxon>Spiralia</taxon>
        <taxon>Lophotrochozoa</taxon>
        <taxon>Platyhelminthes</taxon>
        <taxon>Cestoda</taxon>
        <taxon>Eucestoda</taxon>
        <taxon>Cyclophyllidea</taxon>
        <taxon>Hymenolepididae</taxon>
        <taxon>Hymenolepis</taxon>
    </lineage>
</organism>
<dbReference type="EMBL" id="CABIJS010000244">
    <property type="protein sequence ID" value="VUZ47540.1"/>
    <property type="molecule type" value="Genomic_DNA"/>
</dbReference>